<organism evidence="7 8">
    <name type="scientific">Rhodocista pekingensis</name>
    <dbReference type="NCBI Taxonomy" id="201185"/>
    <lineage>
        <taxon>Bacteria</taxon>
        <taxon>Pseudomonadati</taxon>
        <taxon>Pseudomonadota</taxon>
        <taxon>Alphaproteobacteria</taxon>
        <taxon>Rhodospirillales</taxon>
        <taxon>Azospirillaceae</taxon>
        <taxon>Rhodocista</taxon>
    </lineage>
</organism>
<dbReference type="InterPro" id="IPR005495">
    <property type="entry name" value="LptG/LptF_permease"/>
</dbReference>
<comment type="subcellular location">
    <subcellularLocation>
        <location evidence="1">Cell membrane</location>
        <topology evidence="1">Multi-pass membrane protein</topology>
    </subcellularLocation>
</comment>
<dbReference type="PANTHER" id="PTHR33529">
    <property type="entry name" value="SLR0882 PROTEIN-RELATED"/>
    <property type="match status" value="1"/>
</dbReference>
<dbReference type="Proteomes" id="UP001596456">
    <property type="component" value="Unassembled WGS sequence"/>
</dbReference>
<sequence length="359" mass="38672">MTGTLARYLSRQFLVRSLAVLVALTALLQLLDLLDAASRVLERGGALGDLGTYALLRLPSIVERLVPLAVLVGSLTTLYGLVQNNEIVAMRSAGLTPYQLLATLMPAAVAIAVFHLILSDQIAPRAERAFLTWWAETEPPTDDDLPLAEKKLWLRVGNTIVAAERVLERGARLEQVSLYPRDDQGRVTERIRAAAAIYGEGNWTLLDGTRLDLTRGDFKAEPFVRAPWPVRLHPANVVEVLQPTENIPLLRLRSILRGDWAGRQSPAYYETRLHETYAGPLATLIMVLLAAPVAHGMRRSGAVGGSMALGIGIGLTYLLADGMLAALGEAGAMPAVIAAWAPTVFFAAVGGAILVHVEG</sequence>
<comment type="caution">
    <text evidence="7">The sequence shown here is derived from an EMBL/GenBank/DDBJ whole genome shotgun (WGS) entry which is preliminary data.</text>
</comment>
<evidence type="ECO:0000256" key="3">
    <source>
        <dbReference type="ARBA" id="ARBA00022692"/>
    </source>
</evidence>
<keyword evidence="2" id="KW-1003">Cell membrane</keyword>
<feature type="transmembrane region" description="Helical" evidence="6">
    <location>
        <begin position="301"/>
        <end position="320"/>
    </location>
</feature>
<dbReference type="PANTHER" id="PTHR33529:SF2">
    <property type="entry name" value="LIPOPOLYSACCHARIDE EXPORT SYSTEM PERMEASE PROTEIN LPTG"/>
    <property type="match status" value="1"/>
</dbReference>
<keyword evidence="5 6" id="KW-0472">Membrane</keyword>
<reference evidence="8" key="1">
    <citation type="journal article" date="2019" name="Int. J. Syst. Evol. Microbiol.">
        <title>The Global Catalogue of Microorganisms (GCM) 10K type strain sequencing project: providing services to taxonomists for standard genome sequencing and annotation.</title>
        <authorList>
            <consortium name="The Broad Institute Genomics Platform"/>
            <consortium name="The Broad Institute Genome Sequencing Center for Infectious Disease"/>
            <person name="Wu L."/>
            <person name="Ma J."/>
        </authorList>
    </citation>
    <scope>NUCLEOTIDE SEQUENCE [LARGE SCALE GENOMIC DNA]</scope>
    <source>
        <strain evidence="8">CGMCC 1.16275</strain>
    </source>
</reference>
<feature type="transmembrane region" description="Helical" evidence="6">
    <location>
        <begin position="94"/>
        <end position="118"/>
    </location>
</feature>
<proteinExistence type="predicted"/>
<name>A0ABW2KQM2_9PROT</name>
<dbReference type="RefSeq" id="WP_377355616.1">
    <property type="nucleotide sequence ID" value="NZ_JBHTCM010000004.1"/>
</dbReference>
<feature type="transmembrane region" description="Helical" evidence="6">
    <location>
        <begin position="65"/>
        <end position="82"/>
    </location>
</feature>
<evidence type="ECO:0000256" key="2">
    <source>
        <dbReference type="ARBA" id="ARBA00022475"/>
    </source>
</evidence>
<evidence type="ECO:0000313" key="7">
    <source>
        <dbReference type="EMBL" id="MFC7331688.1"/>
    </source>
</evidence>
<dbReference type="EMBL" id="JBHTCM010000004">
    <property type="protein sequence ID" value="MFC7331688.1"/>
    <property type="molecule type" value="Genomic_DNA"/>
</dbReference>
<accession>A0ABW2KQM2</accession>
<evidence type="ECO:0000256" key="4">
    <source>
        <dbReference type="ARBA" id="ARBA00022989"/>
    </source>
</evidence>
<keyword evidence="4 6" id="KW-1133">Transmembrane helix</keyword>
<evidence type="ECO:0000256" key="5">
    <source>
        <dbReference type="ARBA" id="ARBA00023136"/>
    </source>
</evidence>
<feature type="transmembrane region" description="Helical" evidence="6">
    <location>
        <begin position="332"/>
        <end position="355"/>
    </location>
</feature>
<evidence type="ECO:0000313" key="8">
    <source>
        <dbReference type="Proteomes" id="UP001596456"/>
    </source>
</evidence>
<gene>
    <name evidence="7" type="primary">lptG</name>
    <name evidence="7" type="ORF">ACFQPS_00805</name>
</gene>
<evidence type="ECO:0000256" key="6">
    <source>
        <dbReference type="SAM" id="Phobius"/>
    </source>
</evidence>
<evidence type="ECO:0000256" key="1">
    <source>
        <dbReference type="ARBA" id="ARBA00004651"/>
    </source>
</evidence>
<keyword evidence="3 6" id="KW-0812">Transmembrane</keyword>
<dbReference type="InterPro" id="IPR030923">
    <property type="entry name" value="LptG"/>
</dbReference>
<dbReference type="Pfam" id="PF03739">
    <property type="entry name" value="LptF_LptG"/>
    <property type="match status" value="1"/>
</dbReference>
<dbReference type="NCBIfam" id="TIGR04408">
    <property type="entry name" value="LptG_lptG"/>
    <property type="match status" value="1"/>
</dbReference>
<feature type="transmembrane region" description="Helical" evidence="6">
    <location>
        <begin position="277"/>
        <end position="294"/>
    </location>
</feature>
<keyword evidence="8" id="KW-1185">Reference proteome</keyword>
<protein>
    <submittedName>
        <fullName evidence="7">LPS export ABC transporter permease LptG</fullName>
    </submittedName>
</protein>